<evidence type="ECO:0000256" key="3">
    <source>
        <dbReference type="ARBA" id="ARBA00022679"/>
    </source>
</evidence>
<feature type="region of interest" description="Disordered" evidence="11">
    <location>
        <begin position="660"/>
        <end position="684"/>
    </location>
</feature>
<comment type="caution">
    <text evidence="13">The sequence shown here is derived from an EMBL/GenBank/DDBJ whole genome shotgun (WGS) entry which is preliminary data.</text>
</comment>
<keyword evidence="4 10" id="KW-0547">Nucleotide-binding</keyword>
<feature type="repeat" description="ANK" evidence="9">
    <location>
        <begin position="838"/>
        <end position="870"/>
    </location>
</feature>
<reference evidence="13 14" key="1">
    <citation type="journal article" date="2015" name="Genome Biol. Evol.">
        <title>Comparative Genomics of a Bacterivorous Green Alga Reveals Evolutionary Causalities and Consequences of Phago-Mixotrophic Mode of Nutrition.</title>
        <authorList>
            <person name="Burns J.A."/>
            <person name="Paasch A."/>
            <person name="Narechania A."/>
            <person name="Kim E."/>
        </authorList>
    </citation>
    <scope>NUCLEOTIDE SEQUENCE [LARGE SCALE GENOMIC DNA]</scope>
    <source>
        <strain evidence="13 14">PLY_AMNH</strain>
    </source>
</reference>
<feature type="region of interest" description="Disordered" evidence="11">
    <location>
        <begin position="434"/>
        <end position="469"/>
    </location>
</feature>
<evidence type="ECO:0000256" key="4">
    <source>
        <dbReference type="ARBA" id="ARBA00022741"/>
    </source>
</evidence>
<dbReference type="PROSITE" id="PS00108">
    <property type="entry name" value="PROTEIN_KINASE_ST"/>
    <property type="match status" value="1"/>
</dbReference>
<dbReference type="PROSITE" id="PS00107">
    <property type="entry name" value="PROTEIN_KINASE_ATP"/>
    <property type="match status" value="1"/>
</dbReference>
<evidence type="ECO:0000259" key="12">
    <source>
        <dbReference type="PROSITE" id="PS50011"/>
    </source>
</evidence>
<dbReference type="PANTHER" id="PTHR44899:SF3">
    <property type="entry name" value="SERINE_THREONINE-PROTEIN KINASE NEK1"/>
    <property type="match status" value="1"/>
</dbReference>
<feature type="compositionally biased region" description="Basic and acidic residues" evidence="11">
    <location>
        <begin position="83"/>
        <end position="94"/>
    </location>
</feature>
<comment type="catalytic activity">
    <reaction evidence="7">
        <text>L-threonyl-[protein] + ATP = O-phospho-L-threonyl-[protein] + ADP + H(+)</text>
        <dbReference type="Rhea" id="RHEA:46608"/>
        <dbReference type="Rhea" id="RHEA-COMP:11060"/>
        <dbReference type="Rhea" id="RHEA-COMP:11605"/>
        <dbReference type="ChEBI" id="CHEBI:15378"/>
        <dbReference type="ChEBI" id="CHEBI:30013"/>
        <dbReference type="ChEBI" id="CHEBI:30616"/>
        <dbReference type="ChEBI" id="CHEBI:61977"/>
        <dbReference type="ChEBI" id="CHEBI:456216"/>
        <dbReference type="EC" id="2.7.11.1"/>
    </reaction>
</comment>
<dbReference type="InterPro" id="IPR011009">
    <property type="entry name" value="Kinase-like_dom_sf"/>
</dbReference>
<dbReference type="SUPFAM" id="SSF48403">
    <property type="entry name" value="Ankyrin repeat"/>
    <property type="match status" value="1"/>
</dbReference>
<dbReference type="AlphaFoldDB" id="A0AAE0BXD9"/>
<accession>A0AAE0BXD9</accession>
<dbReference type="Gene3D" id="1.10.510.10">
    <property type="entry name" value="Transferase(Phosphotransferase) domain 1"/>
    <property type="match status" value="1"/>
</dbReference>
<protein>
    <recommendedName>
        <fullName evidence="1">non-specific serine/threonine protein kinase</fullName>
        <ecNumber evidence="1">2.7.11.1</ecNumber>
    </recommendedName>
</protein>
<feature type="binding site" evidence="10">
    <location>
        <position position="134"/>
    </location>
    <ligand>
        <name>ATP</name>
        <dbReference type="ChEBI" id="CHEBI:30616"/>
    </ligand>
</feature>
<dbReference type="PROSITE" id="PS50297">
    <property type="entry name" value="ANK_REP_REGION"/>
    <property type="match status" value="3"/>
</dbReference>
<evidence type="ECO:0000256" key="5">
    <source>
        <dbReference type="ARBA" id="ARBA00022777"/>
    </source>
</evidence>
<dbReference type="GO" id="GO:0004674">
    <property type="term" value="F:protein serine/threonine kinase activity"/>
    <property type="evidence" value="ECO:0007669"/>
    <property type="project" value="UniProtKB-KW"/>
</dbReference>
<evidence type="ECO:0000256" key="11">
    <source>
        <dbReference type="SAM" id="MobiDB-lite"/>
    </source>
</evidence>
<dbReference type="InterPro" id="IPR002110">
    <property type="entry name" value="Ankyrin_rpt"/>
</dbReference>
<evidence type="ECO:0000256" key="7">
    <source>
        <dbReference type="ARBA" id="ARBA00047899"/>
    </source>
</evidence>
<keyword evidence="14" id="KW-1185">Reference proteome</keyword>
<evidence type="ECO:0000256" key="1">
    <source>
        <dbReference type="ARBA" id="ARBA00012513"/>
    </source>
</evidence>
<dbReference type="Pfam" id="PF00023">
    <property type="entry name" value="Ank"/>
    <property type="match status" value="1"/>
</dbReference>
<dbReference type="SUPFAM" id="SSF56112">
    <property type="entry name" value="Protein kinase-like (PK-like)"/>
    <property type="match status" value="1"/>
</dbReference>
<keyword evidence="3" id="KW-0808">Transferase</keyword>
<dbReference type="Gene3D" id="1.25.40.20">
    <property type="entry name" value="Ankyrin repeat-containing domain"/>
    <property type="match status" value="1"/>
</dbReference>
<evidence type="ECO:0000256" key="6">
    <source>
        <dbReference type="ARBA" id="ARBA00022840"/>
    </source>
</evidence>
<dbReference type="SMART" id="SM00248">
    <property type="entry name" value="ANK"/>
    <property type="match status" value="4"/>
</dbReference>
<feature type="repeat" description="ANK" evidence="9">
    <location>
        <begin position="772"/>
        <end position="804"/>
    </location>
</feature>
<feature type="domain" description="Protein kinase" evidence="12">
    <location>
        <begin position="101"/>
        <end position="349"/>
    </location>
</feature>
<dbReference type="SMART" id="SM00220">
    <property type="entry name" value="S_TKc"/>
    <property type="match status" value="1"/>
</dbReference>
<feature type="repeat" description="ANK" evidence="9">
    <location>
        <begin position="805"/>
        <end position="837"/>
    </location>
</feature>
<evidence type="ECO:0000313" key="14">
    <source>
        <dbReference type="Proteomes" id="UP001190700"/>
    </source>
</evidence>
<sequence length="944" mass="100262">MSTPWYLSVSDCESESCPYQTVAAGAEGSLITSSWSVVADPAQVVEERSPKSFSRDIAGDVPSVEAALLRPESTTGSLEGTSEEPREHLYDQDPFHPEDRYVKVDVIGKGSFGTVYKVFPKGGVEDSTTYAAMKCIPLPPAGSERIEREALLLKTLDHPGVVRCNEAFITAGRAPELCLVMELCSRGSLEDLLRRTETPFSELQVIRLLTDALLALAYVHKRGIVHRDIKPANLFVTAEGGLKLGDFGLAKSLEGSSVMTHCGTPMFMAPEMYDPFGRQTVKMDIWSLGVVLQCLCAPRSAVVKGTLPGISEEYSGWLKLMWLSMRQTEPTCRPGASALLGMLQMHQGRFSRRLQLSPAPKGSAAGSAAGEVQGSAAGSATGEVPGSAAGSATGEVQGSAAGSATGEVPGSAAGSATGEVQGSAAGSAAGEVQGSAAGSATGEVPGTAAGSAAGEVPGSASGSAAGEVPGSAAGSATFVAFLKTHHLEKYHAPLQDLVDEDSWVHDLQDVSLEDLQGVGLKKAAGLRLLRAARGSRRQPGEAEAAVAEEGQQQLQEKEVAYLGMQVQQKLRKAEEAAVVELGQQQLREAEVEVDYLAKLDQQLLREATMAAAVEVQQQLWDAEETAVVERQQQLREAECATGVESQQQLREAGDAFAKQVQQQLREAEGTSGAESQQQLREAGEAFSKQVQKQLRKAEAAYLAKQVQKDLREKEAVAVQRQQQVETSATRGASKGAAPGALLEAAEAGDAARVKQLLASGADPDSHCERSRDSCTPLHIAIYQDDMISVQALLQAGADKEARDARVWTPLHFASYLGRHRIVRALLMAGADTEACDARQWTPLHIAVYQDDMSSVRSLLQAGADKEARNAAGHAPKDLATSENVARALGVLRMVTAKEGCTAYEKQLPGTESMQRGLRTLLTSRHSGALSLRLFRRVEICNVAC</sequence>
<dbReference type="EC" id="2.7.11.1" evidence="1"/>
<feature type="compositionally biased region" description="Low complexity" evidence="11">
    <location>
        <begin position="357"/>
        <end position="380"/>
    </location>
</feature>
<evidence type="ECO:0000256" key="8">
    <source>
        <dbReference type="ARBA" id="ARBA00048679"/>
    </source>
</evidence>
<dbReference type="EMBL" id="LGRX02032594">
    <property type="protein sequence ID" value="KAK3243869.1"/>
    <property type="molecule type" value="Genomic_DNA"/>
</dbReference>
<evidence type="ECO:0000256" key="10">
    <source>
        <dbReference type="PROSITE-ProRule" id="PRU10141"/>
    </source>
</evidence>
<dbReference type="Pfam" id="PF00069">
    <property type="entry name" value="Pkinase"/>
    <property type="match status" value="1"/>
</dbReference>
<keyword evidence="5" id="KW-0418">Kinase</keyword>
<feature type="region of interest" description="Disordered" evidence="11">
    <location>
        <begin position="355"/>
        <end position="419"/>
    </location>
</feature>
<evidence type="ECO:0000256" key="9">
    <source>
        <dbReference type="PROSITE-ProRule" id="PRU00023"/>
    </source>
</evidence>
<dbReference type="InterPro" id="IPR008271">
    <property type="entry name" value="Ser/Thr_kinase_AS"/>
</dbReference>
<gene>
    <name evidence="13" type="ORF">CYMTET_46496</name>
</gene>
<dbReference type="InterPro" id="IPR017441">
    <property type="entry name" value="Protein_kinase_ATP_BS"/>
</dbReference>
<evidence type="ECO:0000313" key="13">
    <source>
        <dbReference type="EMBL" id="KAK3243869.1"/>
    </source>
</evidence>
<organism evidence="13 14">
    <name type="scientific">Cymbomonas tetramitiformis</name>
    <dbReference type="NCBI Taxonomy" id="36881"/>
    <lineage>
        <taxon>Eukaryota</taxon>
        <taxon>Viridiplantae</taxon>
        <taxon>Chlorophyta</taxon>
        <taxon>Pyramimonadophyceae</taxon>
        <taxon>Pyramimonadales</taxon>
        <taxon>Pyramimonadaceae</taxon>
        <taxon>Cymbomonas</taxon>
    </lineage>
</organism>
<comment type="catalytic activity">
    <reaction evidence="8">
        <text>L-seryl-[protein] + ATP = O-phospho-L-seryl-[protein] + ADP + H(+)</text>
        <dbReference type="Rhea" id="RHEA:17989"/>
        <dbReference type="Rhea" id="RHEA-COMP:9863"/>
        <dbReference type="Rhea" id="RHEA-COMP:11604"/>
        <dbReference type="ChEBI" id="CHEBI:15378"/>
        <dbReference type="ChEBI" id="CHEBI:29999"/>
        <dbReference type="ChEBI" id="CHEBI:30616"/>
        <dbReference type="ChEBI" id="CHEBI:83421"/>
        <dbReference type="ChEBI" id="CHEBI:456216"/>
        <dbReference type="EC" id="2.7.11.1"/>
    </reaction>
</comment>
<keyword evidence="9" id="KW-0040">ANK repeat</keyword>
<dbReference type="Proteomes" id="UP001190700">
    <property type="component" value="Unassembled WGS sequence"/>
</dbReference>
<dbReference type="InterPro" id="IPR051131">
    <property type="entry name" value="NEK_Ser/Thr_kinase_NIMA"/>
</dbReference>
<dbReference type="PROSITE" id="PS50088">
    <property type="entry name" value="ANK_REPEAT"/>
    <property type="match status" value="3"/>
</dbReference>
<keyword evidence="6 10" id="KW-0067">ATP-binding</keyword>
<dbReference type="PANTHER" id="PTHR44899">
    <property type="entry name" value="CAMK FAMILY PROTEIN KINASE"/>
    <property type="match status" value="1"/>
</dbReference>
<dbReference type="InterPro" id="IPR036770">
    <property type="entry name" value="Ankyrin_rpt-contain_sf"/>
</dbReference>
<feature type="region of interest" description="Disordered" evidence="11">
    <location>
        <begin position="71"/>
        <end position="94"/>
    </location>
</feature>
<proteinExistence type="predicted"/>
<dbReference type="Pfam" id="PF12796">
    <property type="entry name" value="Ank_2"/>
    <property type="match status" value="1"/>
</dbReference>
<evidence type="ECO:0000256" key="2">
    <source>
        <dbReference type="ARBA" id="ARBA00022527"/>
    </source>
</evidence>
<name>A0AAE0BXD9_9CHLO</name>
<dbReference type="PROSITE" id="PS50011">
    <property type="entry name" value="PROTEIN_KINASE_DOM"/>
    <property type="match status" value="1"/>
</dbReference>
<dbReference type="GO" id="GO:0005524">
    <property type="term" value="F:ATP binding"/>
    <property type="evidence" value="ECO:0007669"/>
    <property type="project" value="UniProtKB-UniRule"/>
</dbReference>
<dbReference type="InterPro" id="IPR000719">
    <property type="entry name" value="Prot_kinase_dom"/>
</dbReference>
<keyword evidence="2" id="KW-0723">Serine/threonine-protein kinase</keyword>